<accession>A0AA39N126</accession>
<comment type="subcellular location">
    <subcellularLocation>
        <location evidence="1">Mitochondrion</location>
    </subcellularLocation>
</comment>
<keyword evidence="2" id="KW-0809">Transit peptide</keyword>
<dbReference type="InterPro" id="IPR017703">
    <property type="entry name" value="YgfZ/GCV_T_CS"/>
</dbReference>
<evidence type="ECO:0000259" key="6">
    <source>
        <dbReference type="Pfam" id="PF25455"/>
    </source>
</evidence>
<evidence type="ECO:0000256" key="1">
    <source>
        <dbReference type="ARBA" id="ARBA00004173"/>
    </source>
</evidence>
<feature type="domain" description="CAF17 C-terminal" evidence="6">
    <location>
        <begin position="247"/>
        <end position="362"/>
    </location>
</feature>
<organism evidence="7 8">
    <name type="scientific">Armillaria borealis</name>
    <dbReference type="NCBI Taxonomy" id="47425"/>
    <lineage>
        <taxon>Eukaryota</taxon>
        <taxon>Fungi</taxon>
        <taxon>Dikarya</taxon>
        <taxon>Basidiomycota</taxon>
        <taxon>Agaricomycotina</taxon>
        <taxon>Agaricomycetes</taxon>
        <taxon>Agaricomycetidae</taxon>
        <taxon>Agaricales</taxon>
        <taxon>Marasmiineae</taxon>
        <taxon>Physalacriaceae</taxon>
        <taxon>Armillaria</taxon>
    </lineage>
</organism>
<evidence type="ECO:0000256" key="2">
    <source>
        <dbReference type="ARBA" id="ARBA00022946"/>
    </source>
</evidence>
<evidence type="ECO:0000313" key="7">
    <source>
        <dbReference type="EMBL" id="KAK0453558.1"/>
    </source>
</evidence>
<dbReference type="AlphaFoldDB" id="A0AA39N126"/>
<dbReference type="GO" id="GO:0005759">
    <property type="term" value="C:mitochondrial matrix"/>
    <property type="evidence" value="ECO:0007669"/>
    <property type="project" value="TreeGrafter"/>
</dbReference>
<dbReference type="InterPro" id="IPR057460">
    <property type="entry name" value="CAF17_C"/>
</dbReference>
<dbReference type="EMBL" id="JAUEPT010000003">
    <property type="protein sequence ID" value="KAK0453558.1"/>
    <property type="molecule type" value="Genomic_DNA"/>
</dbReference>
<sequence length="370" mass="42260">MFPSLTPTIAPVPFRSFLSVFGSQAPEFLHGILATSVHEPRRPAFSTVLNAQGRVLYDVFLHTQKDEKGKPGYIIEYDSRSSEAPPLYDLLKRYVLRAKVKIRDVSQEYDAWAAWGSPDHSHWETERKWHWENSGALEPIWPAESEWPWGLEDGIIRDRRAPGMGSRILVRKGDRPKESLSHDIQTSDAYTLLRILKGVPEGPVDIPPLHAFPMDSNLDIMGGLDFRKGCYVGQELTVRTYHTGVIRKRILPVVIRDHQMYVLLASFGFVFSACHRSSPVPPSLPSGLDIRPIPREDSQNKSPRPRGTSKLLTSLHGHGLALFRLEHLKNAYLTEEEPLQFSLQTDDSATWIVEPQWPQWWDWYRRSGVL</sequence>
<dbReference type="InterPro" id="IPR045179">
    <property type="entry name" value="YgfZ/GcvT"/>
</dbReference>
<evidence type="ECO:0000256" key="3">
    <source>
        <dbReference type="ARBA" id="ARBA00023128"/>
    </source>
</evidence>
<proteinExistence type="inferred from homology"/>
<dbReference type="GO" id="GO:0016226">
    <property type="term" value="P:iron-sulfur cluster assembly"/>
    <property type="evidence" value="ECO:0007669"/>
    <property type="project" value="TreeGrafter"/>
</dbReference>
<dbReference type="NCBIfam" id="TIGR03317">
    <property type="entry name" value="ygfZ_signature"/>
    <property type="match status" value="1"/>
</dbReference>
<keyword evidence="8" id="KW-1185">Reference proteome</keyword>
<reference evidence="7" key="1">
    <citation type="submission" date="2023-06" db="EMBL/GenBank/DDBJ databases">
        <authorList>
            <consortium name="Lawrence Berkeley National Laboratory"/>
            <person name="Ahrendt S."/>
            <person name="Sahu N."/>
            <person name="Indic B."/>
            <person name="Wong-Bajracharya J."/>
            <person name="Merenyi Z."/>
            <person name="Ke H.-M."/>
            <person name="Monk M."/>
            <person name="Kocsube S."/>
            <person name="Drula E."/>
            <person name="Lipzen A."/>
            <person name="Balint B."/>
            <person name="Henrissat B."/>
            <person name="Andreopoulos B."/>
            <person name="Martin F.M."/>
            <person name="Harder C.B."/>
            <person name="Rigling D."/>
            <person name="Ford K.L."/>
            <person name="Foster G.D."/>
            <person name="Pangilinan J."/>
            <person name="Papanicolaou A."/>
            <person name="Barry K."/>
            <person name="LaButti K."/>
            <person name="Viragh M."/>
            <person name="Koriabine M."/>
            <person name="Yan M."/>
            <person name="Riley R."/>
            <person name="Champramary S."/>
            <person name="Plett K.L."/>
            <person name="Tsai I.J."/>
            <person name="Slot J."/>
            <person name="Sipos G."/>
            <person name="Plett J."/>
            <person name="Nagy L.G."/>
            <person name="Grigoriev I.V."/>
        </authorList>
    </citation>
    <scope>NUCLEOTIDE SEQUENCE</scope>
    <source>
        <strain evidence="7">FPL87.14</strain>
    </source>
</reference>
<dbReference type="Pfam" id="PF25455">
    <property type="entry name" value="Beta-barrel_CAF17_C"/>
    <property type="match status" value="1"/>
</dbReference>
<dbReference type="PANTHER" id="PTHR22602:SF0">
    <property type="entry name" value="TRANSFERASE CAF17, MITOCHONDRIAL-RELATED"/>
    <property type="match status" value="1"/>
</dbReference>
<protein>
    <submittedName>
        <fullName evidence="7">Aminomethyltransferase folate-binding domain-containing protein</fullName>
    </submittedName>
</protein>
<dbReference type="SUPFAM" id="SSF103025">
    <property type="entry name" value="Folate-binding domain"/>
    <property type="match status" value="1"/>
</dbReference>
<dbReference type="Gene3D" id="3.30.1360.120">
    <property type="entry name" value="Probable tRNA modification gtpase trme, domain 1"/>
    <property type="match status" value="1"/>
</dbReference>
<dbReference type="Proteomes" id="UP001175226">
    <property type="component" value="Unassembled WGS sequence"/>
</dbReference>
<evidence type="ECO:0000256" key="4">
    <source>
        <dbReference type="ARBA" id="ARBA00093447"/>
    </source>
</evidence>
<evidence type="ECO:0000313" key="8">
    <source>
        <dbReference type="Proteomes" id="UP001175226"/>
    </source>
</evidence>
<gene>
    <name evidence="7" type="ORF">EV421DRAFT_1701021</name>
</gene>
<feature type="region of interest" description="Disordered" evidence="5">
    <location>
        <begin position="281"/>
        <end position="309"/>
    </location>
</feature>
<dbReference type="InterPro" id="IPR027266">
    <property type="entry name" value="TrmE/GcvT-like"/>
</dbReference>
<evidence type="ECO:0000256" key="5">
    <source>
        <dbReference type="SAM" id="MobiDB-lite"/>
    </source>
</evidence>
<keyword evidence="3" id="KW-0496">Mitochondrion</keyword>
<comment type="caution">
    <text evidence="7">The sequence shown here is derived from an EMBL/GenBank/DDBJ whole genome shotgun (WGS) entry which is preliminary data.</text>
</comment>
<comment type="similarity">
    <text evidence="4">Belongs to the GcvT family. CAF17/IBA57 subfamily.</text>
</comment>
<name>A0AA39N126_9AGAR</name>
<dbReference type="PANTHER" id="PTHR22602">
    <property type="entry name" value="TRANSFERASE CAF17, MITOCHONDRIAL-RELATED"/>
    <property type="match status" value="1"/>
</dbReference>